<feature type="region of interest" description="Disordered" evidence="1">
    <location>
        <begin position="61"/>
        <end position="84"/>
    </location>
</feature>
<gene>
    <name evidence="2" type="ORF">HPHI1048_LOCUS8048</name>
</gene>
<proteinExistence type="predicted"/>
<accession>A0A7S0HIN3</accession>
<feature type="compositionally biased region" description="Basic and acidic residues" evidence="1">
    <location>
        <begin position="68"/>
        <end position="77"/>
    </location>
</feature>
<sequence length="148" mass="16198">MTFVEAKAVPGINHARDPRDAFLVQRATFSDRTRGASSCLTRAEMCGIPFAALPLHDEHSVAHPRPAPVEHGDDRAPKRMRGQDGSLSLPCISLPINFSFEACQRSHATARKARGGMLLKSLGEAVRRRRLRGVTGSKREIGDANLMQ</sequence>
<evidence type="ECO:0000313" key="2">
    <source>
        <dbReference type="EMBL" id="CAD8479622.1"/>
    </source>
</evidence>
<evidence type="ECO:0000256" key="1">
    <source>
        <dbReference type="SAM" id="MobiDB-lite"/>
    </source>
</evidence>
<dbReference type="EMBL" id="HBEO01011726">
    <property type="protein sequence ID" value="CAD8479622.1"/>
    <property type="molecule type" value="Transcribed_RNA"/>
</dbReference>
<reference evidence="2" key="1">
    <citation type="submission" date="2021-01" db="EMBL/GenBank/DDBJ databases">
        <authorList>
            <person name="Corre E."/>
            <person name="Pelletier E."/>
            <person name="Niang G."/>
            <person name="Scheremetjew M."/>
            <person name="Finn R."/>
            <person name="Kale V."/>
            <person name="Holt S."/>
            <person name="Cochrane G."/>
            <person name="Meng A."/>
            <person name="Brown T."/>
            <person name="Cohen L."/>
        </authorList>
    </citation>
    <scope>NUCLEOTIDE SEQUENCE</scope>
    <source>
        <strain evidence="2">CCMP325</strain>
    </source>
</reference>
<name>A0A7S0HIN3_9CRYP</name>
<protein>
    <submittedName>
        <fullName evidence="2">Uncharacterized protein</fullName>
    </submittedName>
</protein>
<dbReference type="AlphaFoldDB" id="A0A7S0HIN3"/>
<organism evidence="2">
    <name type="scientific">Hanusia phi</name>
    <dbReference type="NCBI Taxonomy" id="3032"/>
    <lineage>
        <taxon>Eukaryota</taxon>
        <taxon>Cryptophyceae</taxon>
        <taxon>Pyrenomonadales</taxon>
        <taxon>Geminigeraceae</taxon>
        <taxon>Hanusia</taxon>
    </lineage>
</organism>